<gene>
    <name evidence="1" type="ORF">JOC86_000999</name>
</gene>
<sequence length="36" mass="4159">MSWSAMIICALLIVSSFFVEQVFNLPKKRCYKGSFN</sequence>
<dbReference type="Proteomes" id="UP001646157">
    <property type="component" value="Unassembled WGS sequence"/>
</dbReference>
<reference evidence="1 2" key="1">
    <citation type="submission" date="2021-01" db="EMBL/GenBank/DDBJ databases">
        <title>Genomic Encyclopedia of Type Strains, Phase IV (KMG-IV): sequencing the most valuable type-strain genomes for metagenomic binning, comparative biology and taxonomic classification.</title>
        <authorList>
            <person name="Goeker M."/>
        </authorList>
    </citation>
    <scope>NUCLEOTIDE SEQUENCE [LARGE SCALE GENOMIC DNA]</scope>
    <source>
        <strain evidence="1 2">DSM 24834</strain>
    </source>
</reference>
<accession>A0ABS2N9C1</accession>
<protein>
    <recommendedName>
        <fullName evidence="3">ATP synthase F0 subunit 8</fullName>
    </recommendedName>
</protein>
<name>A0ABS2N9C1_9BACI</name>
<evidence type="ECO:0008006" key="3">
    <source>
        <dbReference type="Google" id="ProtNLM"/>
    </source>
</evidence>
<keyword evidence="2" id="KW-1185">Reference proteome</keyword>
<proteinExistence type="predicted"/>
<evidence type="ECO:0000313" key="2">
    <source>
        <dbReference type="Proteomes" id="UP001646157"/>
    </source>
</evidence>
<dbReference type="EMBL" id="JAFBDZ010000001">
    <property type="protein sequence ID" value="MBM7584462.1"/>
    <property type="molecule type" value="Genomic_DNA"/>
</dbReference>
<organism evidence="1 2">
    <name type="scientific">Rossellomorea pakistanensis</name>
    <dbReference type="NCBI Taxonomy" id="992288"/>
    <lineage>
        <taxon>Bacteria</taxon>
        <taxon>Bacillati</taxon>
        <taxon>Bacillota</taxon>
        <taxon>Bacilli</taxon>
        <taxon>Bacillales</taxon>
        <taxon>Bacillaceae</taxon>
        <taxon>Rossellomorea</taxon>
    </lineage>
</organism>
<evidence type="ECO:0000313" key="1">
    <source>
        <dbReference type="EMBL" id="MBM7584462.1"/>
    </source>
</evidence>
<comment type="caution">
    <text evidence="1">The sequence shown here is derived from an EMBL/GenBank/DDBJ whole genome shotgun (WGS) entry which is preliminary data.</text>
</comment>